<dbReference type="PROSITE" id="PS50879">
    <property type="entry name" value="RNASE_H_1"/>
    <property type="match status" value="1"/>
</dbReference>
<protein>
    <recommendedName>
        <fullName evidence="1">RNase H type-1 domain-containing protein</fullName>
    </recommendedName>
</protein>
<dbReference type="Proteomes" id="UP000631114">
    <property type="component" value="Unassembled WGS sequence"/>
</dbReference>
<sequence>MMQNCLNDLGVIKNWCVPCKPRPAPVVKEHTWSLPQDTIKVNCDGACKGNPSITGIGAIFRDGRGDILTSDVEENWCQYQLSCRSVSYTGSHRNSYLEELVQVMDRIGLKRSY</sequence>
<comment type="caution">
    <text evidence="2">The sequence shown here is derived from an EMBL/GenBank/DDBJ whole genome shotgun (WGS) entry which is preliminary data.</text>
</comment>
<evidence type="ECO:0000259" key="1">
    <source>
        <dbReference type="PROSITE" id="PS50879"/>
    </source>
</evidence>
<feature type="domain" description="RNase H type-1" evidence="1">
    <location>
        <begin position="35"/>
        <end position="113"/>
    </location>
</feature>
<gene>
    <name evidence="2" type="ORF">IFM89_012929</name>
</gene>
<reference evidence="2 3" key="1">
    <citation type="submission" date="2020-10" db="EMBL/GenBank/DDBJ databases">
        <title>The Coptis chinensis genome and diversification of protoberbering-type alkaloids.</title>
        <authorList>
            <person name="Wang B."/>
            <person name="Shu S."/>
            <person name="Song C."/>
            <person name="Liu Y."/>
        </authorList>
    </citation>
    <scope>NUCLEOTIDE SEQUENCE [LARGE SCALE GENOMIC DNA]</scope>
    <source>
        <strain evidence="2">HL-2020</strain>
        <tissue evidence="2">Leaf</tissue>
    </source>
</reference>
<dbReference type="GO" id="GO:0003676">
    <property type="term" value="F:nucleic acid binding"/>
    <property type="evidence" value="ECO:0007669"/>
    <property type="project" value="InterPro"/>
</dbReference>
<dbReference type="EMBL" id="JADFTS010000007">
    <property type="protein sequence ID" value="KAF9596730.1"/>
    <property type="molecule type" value="Genomic_DNA"/>
</dbReference>
<proteinExistence type="predicted"/>
<dbReference type="SUPFAM" id="SSF53098">
    <property type="entry name" value="Ribonuclease H-like"/>
    <property type="match status" value="1"/>
</dbReference>
<organism evidence="2 3">
    <name type="scientific">Coptis chinensis</name>
    <dbReference type="NCBI Taxonomy" id="261450"/>
    <lineage>
        <taxon>Eukaryota</taxon>
        <taxon>Viridiplantae</taxon>
        <taxon>Streptophyta</taxon>
        <taxon>Embryophyta</taxon>
        <taxon>Tracheophyta</taxon>
        <taxon>Spermatophyta</taxon>
        <taxon>Magnoliopsida</taxon>
        <taxon>Ranunculales</taxon>
        <taxon>Ranunculaceae</taxon>
        <taxon>Coptidoideae</taxon>
        <taxon>Coptis</taxon>
    </lineage>
</organism>
<evidence type="ECO:0000313" key="2">
    <source>
        <dbReference type="EMBL" id="KAF9596730.1"/>
    </source>
</evidence>
<dbReference type="InterPro" id="IPR036397">
    <property type="entry name" value="RNaseH_sf"/>
</dbReference>
<accession>A0A835HCT4</accession>
<dbReference type="Gene3D" id="3.30.420.10">
    <property type="entry name" value="Ribonuclease H-like superfamily/Ribonuclease H"/>
    <property type="match status" value="1"/>
</dbReference>
<keyword evidence="3" id="KW-1185">Reference proteome</keyword>
<dbReference type="AlphaFoldDB" id="A0A835HCT4"/>
<dbReference type="GO" id="GO:0004523">
    <property type="term" value="F:RNA-DNA hybrid ribonuclease activity"/>
    <property type="evidence" value="ECO:0007669"/>
    <property type="project" value="InterPro"/>
</dbReference>
<dbReference type="InterPro" id="IPR002156">
    <property type="entry name" value="RNaseH_domain"/>
</dbReference>
<evidence type="ECO:0000313" key="3">
    <source>
        <dbReference type="Proteomes" id="UP000631114"/>
    </source>
</evidence>
<name>A0A835HCT4_9MAGN</name>
<dbReference type="OrthoDB" id="1752183at2759"/>
<dbReference type="InterPro" id="IPR012337">
    <property type="entry name" value="RNaseH-like_sf"/>
</dbReference>